<proteinExistence type="inferred from homology"/>
<dbReference type="Gene3D" id="3.40.50.12780">
    <property type="entry name" value="N-terminal domain of ligase-like"/>
    <property type="match status" value="1"/>
</dbReference>
<dbReference type="InterPro" id="IPR042099">
    <property type="entry name" value="ANL_N_sf"/>
</dbReference>
<comment type="similarity">
    <text evidence="1">Belongs to the ATP-dependent AMP-binding enzyme family.</text>
</comment>
<dbReference type="SUPFAM" id="SSF56801">
    <property type="entry name" value="Acetyl-CoA synthetase-like"/>
    <property type="match status" value="1"/>
</dbReference>
<name>A0A1T4Z042_9ACTN</name>
<dbReference type="STRING" id="1736691.SAMN06295964_1691"/>
<dbReference type="InterPro" id="IPR020845">
    <property type="entry name" value="AMP-binding_CS"/>
</dbReference>
<evidence type="ECO:0000256" key="2">
    <source>
        <dbReference type="ARBA" id="ARBA00022598"/>
    </source>
</evidence>
<dbReference type="PANTHER" id="PTHR43201">
    <property type="entry name" value="ACYL-COA SYNTHETASE"/>
    <property type="match status" value="1"/>
</dbReference>
<dbReference type="FunFam" id="3.30.300.30:FF:000008">
    <property type="entry name" value="2,3-dihydroxybenzoate-AMP ligase"/>
    <property type="match status" value="1"/>
</dbReference>
<gene>
    <name evidence="5" type="ORF">SAMN06295964_1691</name>
</gene>
<feature type="domain" description="AMP-binding enzyme C-terminal" evidence="4">
    <location>
        <begin position="406"/>
        <end position="481"/>
    </location>
</feature>
<keyword evidence="6" id="KW-1185">Reference proteome</keyword>
<evidence type="ECO:0000256" key="1">
    <source>
        <dbReference type="ARBA" id="ARBA00006432"/>
    </source>
</evidence>
<dbReference type="GO" id="GO:0006631">
    <property type="term" value="P:fatty acid metabolic process"/>
    <property type="evidence" value="ECO:0007669"/>
    <property type="project" value="TreeGrafter"/>
</dbReference>
<evidence type="ECO:0000259" key="4">
    <source>
        <dbReference type="Pfam" id="PF13193"/>
    </source>
</evidence>
<dbReference type="Pfam" id="PF13193">
    <property type="entry name" value="AMP-binding_C"/>
    <property type="match status" value="1"/>
</dbReference>
<dbReference type="EMBL" id="LT796768">
    <property type="protein sequence ID" value="SKB07430.1"/>
    <property type="molecule type" value="Genomic_DNA"/>
</dbReference>
<sequence length="502" mass="53990">MVNIASDVWAHAGSEPDRVAIRSPRTITFGQLRRTNEQVAGALRAAGLSPLDRVLFIAPSIPEFPEVYYGMHAAGVTVITMNTMSTEPEIGYVLDDSGATLVIAWHECAGHARAAAADRGLDFWQLDPGFSFDAEPLTEPHDHAPQDTALILYTSGTTGRPKGAELTAANLVDTVTSFQPVLSISPDDRFGTGLPLFHVYGQAVCMNTALATGASFSLVHPFDPRVMLDVMVADELTTMAGVPTMWNAMLHAEGDHTPEDFAALRLATSGGASLPVEVIRAFKDRFDCAILEGYGLTESTGAATFNDITREQRTGTVGPALPGSRIEVRDPDGNVLGPDQPGEVYVTGPTIMKGYWNRPDATAADLRDGWLKTGDIGTIDADGYLSIVDRVKDLIIRGGYNVYPREVEEVLYEHPDIVEVAVVGVPDDHYGEEIAAVTVLTEGSDATPESIRTWAKERLSAYKVPRLFAFVDALPKGATGKILKRAIDRDELRSVAAQGGRA</sequence>
<feature type="domain" description="AMP-dependent synthetase/ligase" evidence="3">
    <location>
        <begin position="10"/>
        <end position="356"/>
    </location>
</feature>
<dbReference type="Gene3D" id="3.30.300.30">
    <property type="match status" value="1"/>
</dbReference>
<accession>A0A1T4Z042</accession>
<dbReference type="PROSITE" id="PS00455">
    <property type="entry name" value="AMP_BINDING"/>
    <property type="match status" value="1"/>
</dbReference>
<dbReference type="Proteomes" id="UP000191040">
    <property type="component" value="Chromosome I"/>
</dbReference>
<dbReference type="GO" id="GO:0031956">
    <property type="term" value="F:medium-chain fatty acid-CoA ligase activity"/>
    <property type="evidence" value="ECO:0007669"/>
    <property type="project" value="TreeGrafter"/>
</dbReference>
<dbReference type="OrthoDB" id="9803968at2"/>
<keyword evidence="2" id="KW-0436">Ligase</keyword>
<reference evidence="6" key="1">
    <citation type="submission" date="2017-02" db="EMBL/GenBank/DDBJ databases">
        <authorList>
            <person name="Varghese N."/>
            <person name="Submissions S."/>
        </authorList>
    </citation>
    <scope>NUCLEOTIDE SEQUENCE [LARGE SCALE GENOMIC DNA]</scope>
    <source>
        <strain evidence="6">9H-4</strain>
    </source>
</reference>
<organism evidence="5 6">
    <name type="scientific">Aeromicrobium choanae</name>
    <dbReference type="NCBI Taxonomy" id="1736691"/>
    <lineage>
        <taxon>Bacteria</taxon>
        <taxon>Bacillati</taxon>
        <taxon>Actinomycetota</taxon>
        <taxon>Actinomycetes</taxon>
        <taxon>Propionibacteriales</taxon>
        <taxon>Nocardioidaceae</taxon>
        <taxon>Aeromicrobium</taxon>
    </lineage>
</organism>
<evidence type="ECO:0000259" key="3">
    <source>
        <dbReference type="Pfam" id="PF00501"/>
    </source>
</evidence>
<protein>
    <submittedName>
        <fullName evidence="5">Long-chain acyl-CoA synthetase</fullName>
    </submittedName>
</protein>
<dbReference type="AlphaFoldDB" id="A0A1T4Z042"/>
<dbReference type="InterPro" id="IPR000873">
    <property type="entry name" value="AMP-dep_synth/lig_dom"/>
</dbReference>
<dbReference type="InterPro" id="IPR025110">
    <property type="entry name" value="AMP-bd_C"/>
</dbReference>
<evidence type="ECO:0000313" key="6">
    <source>
        <dbReference type="Proteomes" id="UP000191040"/>
    </source>
</evidence>
<dbReference type="Pfam" id="PF00501">
    <property type="entry name" value="AMP-binding"/>
    <property type="match status" value="1"/>
</dbReference>
<dbReference type="PANTHER" id="PTHR43201:SF5">
    <property type="entry name" value="MEDIUM-CHAIN ACYL-COA LIGASE ACSF2, MITOCHONDRIAL"/>
    <property type="match status" value="1"/>
</dbReference>
<dbReference type="InterPro" id="IPR045851">
    <property type="entry name" value="AMP-bd_C_sf"/>
</dbReference>
<dbReference type="RefSeq" id="WP_078699743.1">
    <property type="nucleotide sequence ID" value="NZ_LT796768.1"/>
</dbReference>
<evidence type="ECO:0000313" key="5">
    <source>
        <dbReference type="EMBL" id="SKB07430.1"/>
    </source>
</evidence>